<accession>A0A9W4MG75</accession>
<sequence>MDFDPLASLRQAGNPVDLLSDAQRDVLAQLTEDEVAVLNSVKLRLDAVADAEVEGHSTAIKLA</sequence>
<dbReference type="AlphaFoldDB" id="A0A9W4MG75"/>
<dbReference type="Proteomes" id="UP001153328">
    <property type="component" value="Unassembled WGS sequence"/>
</dbReference>
<dbReference type="RefSeq" id="WP_205048090.1">
    <property type="nucleotide sequence ID" value="NZ_CAJVAX010000018.1"/>
</dbReference>
<name>A0A9W4MG75_9ACTN</name>
<proteinExistence type="predicted"/>
<reference evidence="1" key="1">
    <citation type="submission" date="2021-06" db="EMBL/GenBank/DDBJ databases">
        <authorList>
            <person name="Arsene-Ploetze F."/>
        </authorList>
    </citation>
    <scope>NUCLEOTIDE SEQUENCE</scope>
    <source>
        <strain evidence="1">SBRY1</strain>
    </source>
</reference>
<comment type="caution">
    <text evidence="1">The sequence shown here is derived from an EMBL/GenBank/DDBJ whole genome shotgun (WGS) entry which is preliminary data.</text>
</comment>
<protein>
    <submittedName>
        <fullName evidence="1">Uncharacterized protein</fullName>
    </submittedName>
</protein>
<evidence type="ECO:0000313" key="2">
    <source>
        <dbReference type="Proteomes" id="UP001153328"/>
    </source>
</evidence>
<dbReference type="EMBL" id="CAJVAX010000018">
    <property type="protein sequence ID" value="CAG7645035.1"/>
    <property type="molecule type" value="Genomic_DNA"/>
</dbReference>
<organism evidence="1 2">
    <name type="scientific">Actinacidiphila bryophytorum</name>
    <dbReference type="NCBI Taxonomy" id="1436133"/>
    <lineage>
        <taxon>Bacteria</taxon>
        <taxon>Bacillati</taxon>
        <taxon>Actinomycetota</taxon>
        <taxon>Actinomycetes</taxon>
        <taxon>Kitasatosporales</taxon>
        <taxon>Streptomycetaceae</taxon>
        <taxon>Actinacidiphila</taxon>
    </lineage>
</organism>
<evidence type="ECO:0000313" key="1">
    <source>
        <dbReference type="EMBL" id="CAG7645035.1"/>
    </source>
</evidence>
<dbReference type="InterPro" id="IPR054632">
    <property type="entry name" value="Aroma_sacti_dom"/>
</dbReference>
<gene>
    <name evidence="1" type="ORF">SBRY_40054</name>
</gene>
<dbReference type="NCBIfam" id="NF045560">
    <property type="entry name" value="aroma_sacti_dom"/>
    <property type="match status" value="1"/>
</dbReference>
<keyword evidence="2" id="KW-1185">Reference proteome</keyword>